<accession>A0A6S5YSJ0</accession>
<dbReference type="AlphaFoldDB" id="A0A6S5YSJ0"/>
<evidence type="ECO:0000313" key="1">
    <source>
        <dbReference type="EMBL" id="BBR39633.1"/>
    </source>
</evidence>
<dbReference type="Proteomes" id="UP000515442">
    <property type="component" value="Chromosome"/>
</dbReference>
<proteinExistence type="predicted"/>
<gene>
    <name evidence="1" type="ORF">WP3W19E03_21580</name>
</gene>
<dbReference type="EMBL" id="AP022038">
    <property type="protein sequence ID" value="BBR39633.1"/>
    <property type="molecule type" value="Genomic_DNA"/>
</dbReference>
<sequence>MHCDLRQREDKFILQDFMKIYLAVFVQLNGLISFRQFFLVCSFEQRSVYKFSFTEVFECLSATLANQVNLGMGSAFHNGQLLDIFAKVQ</sequence>
<organism evidence="1 2">
    <name type="scientific">Aeromonas veronii</name>
    <dbReference type="NCBI Taxonomy" id="654"/>
    <lineage>
        <taxon>Bacteria</taxon>
        <taxon>Pseudomonadati</taxon>
        <taxon>Pseudomonadota</taxon>
        <taxon>Gammaproteobacteria</taxon>
        <taxon>Aeromonadales</taxon>
        <taxon>Aeromonadaceae</taxon>
        <taxon>Aeromonas</taxon>
    </lineage>
</organism>
<reference evidence="1 2" key="1">
    <citation type="submission" date="2019-12" db="EMBL/GenBank/DDBJ databases">
        <title>complete genome sequences of Aeromonas veronii str. WP3-W19-ESBL-03 isolated from wastewater treatment plant effluent.</title>
        <authorList>
            <person name="Sekizuka T."/>
            <person name="Itokawa K."/>
            <person name="Yatsu K."/>
            <person name="Inamine Y."/>
            <person name="Kuroda M."/>
        </authorList>
    </citation>
    <scope>NUCLEOTIDE SEQUENCE [LARGE SCALE GENOMIC DNA]</scope>
    <source>
        <strain evidence="1 2">WP3-W19-ESBL-03</strain>
    </source>
</reference>
<evidence type="ECO:0000313" key="2">
    <source>
        <dbReference type="Proteomes" id="UP000515442"/>
    </source>
</evidence>
<name>A0A6S5YSJ0_AERVE</name>
<protein>
    <submittedName>
        <fullName evidence="1">Uncharacterized protein</fullName>
    </submittedName>
</protein>